<comment type="caution">
    <text evidence="9">The sequence shown here is derived from an EMBL/GenBank/DDBJ whole genome shotgun (WGS) entry which is preliminary data.</text>
</comment>
<dbReference type="PANTHER" id="PTHR43133:SF51">
    <property type="entry name" value="RNA POLYMERASE SIGMA FACTOR"/>
    <property type="match status" value="1"/>
</dbReference>
<dbReference type="NCBIfam" id="TIGR02937">
    <property type="entry name" value="sigma70-ECF"/>
    <property type="match status" value="1"/>
</dbReference>
<organism evidence="9 10">
    <name type="scientific">Chitinophaga barathri</name>
    <dbReference type="NCBI Taxonomy" id="1647451"/>
    <lineage>
        <taxon>Bacteria</taxon>
        <taxon>Pseudomonadati</taxon>
        <taxon>Bacteroidota</taxon>
        <taxon>Chitinophagia</taxon>
        <taxon>Chitinophagales</taxon>
        <taxon>Chitinophagaceae</taxon>
        <taxon>Chitinophaga</taxon>
    </lineage>
</organism>
<dbReference type="InterPro" id="IPR013249">
    <property type="entry name" value="RNA_pol_sigma70_r4_t2"/>
</dbReference>
<evidence type="ECO:0000256" key="5">
    <source>
        <dbReference type="ARBA" id="ARBA00023163"/>
    </source>
</evidence>
<keyword evidence="2 6" id="KW-0805">Transcription regulation</keyword>
<dbReference type="SUPFAM" id="SSF88946">
    <property type="entry name" value="Sigma2 domain of RNA polymerase sigma factors"/>
    <property type="match status" value="1"/>
</dbReference>
<keyword evidence="4 6" id="KW-0238">DNA-binding</keyword>
<evidence type="ECO:0000259" key="8">
    <source>
        <dbReference type="Pfam" id="PF08281"/>
    </source>
</evidence>
<dbReference type="SUPFAM" id="SSF88659">
    <property type="entry name" value="Sigma3 and sigma4 domains of RNA polymerase sigma factors"/>
    <property type="match status" value="1"/>
</dbReference>
<evidence type="ECO:0000256" key="4">
    <source>
        <dbReference type="ARBA" id="ARBA00023125"/>
    </source>
</evidence>
<keyword evidence="3 6" id="KW-0731">Sigma factor</keyword>
<gene>
    <name evidence="9" type="ORF">EG028_16030</name>
</gene>
<accession>A0A3N4MJ88</accession>
<dbReference type="InterPro" id="IPR039425">
    <property type="entry name" value="RNA_pol_sigma-70-like"/>
</dbReference>
<dbReference type="PROSITE" id="PS01063">
    <property type="entry name" value="SIGMA70_ECF"/>
    <property type="match status" value="1"/>
</dbReference>
<dbReference type="RefSeq" id="WP_120517531.1">
    <property type="nucleotide sequence ID" value="NZ_QXZY01000009.1"/>
</dbReference>
<feature type="domain" description="RNA polymerase sigma factor 70 region 4 type 2" evidence="8">
    <location>
        <begin position="124"/>
        <end position="175"/>
    </location>
</feature>
<dbReference type="InterPro" id="IPR007627">
    <property type="entry name" value="RNA_pol_sigma70_r2"/>
</dbReference>
<dbReference type="EMBL" id="RMBX01000008">
    <property type="protein sequence ID" value="RPD40160.1"/>
    <property type="molecule type" value="Genomic_DNA"/>
</dbReference>
<dbReference type="Pfam" id="PF04542">
    <property type="entry name" value="Sigma70_r2"/>
    <property type="match status" value="1"/>
</dbReference>
<feature type="domain" description="RNA polymerase sigma-70 region 2" evidence="7">
    <location>
        <begin position="24"/>
        <end position="87"/>
    </location>
</feature>
<dbReference type="InterPro" id="IPR013325">
    <property type="entry name" value="RNA_pol_sigma_r2"/>
</dbReference>
<dbReference type="GO" id="GO:0016987">
    <property type="term" value="F:sigma factor activity"/>
    <property type="evidence" value="ECO:0007669"/>
    <property type="project" value="UniProtKB-KW"/>
</dbReference>
<dbReference type="Pfam" id="PF08281">
    <property type="entry name" value="Sigma70_r4_2"/>
    <property type="match status" value="1"/>
</dbReference>
<protein>
    <recommendedName>
        <fullName evidence="6">RNA polymerase sigma factor</fullName>
    </recommendedName>
</protein>
<evidence type="ECO:0000256" key="1">
    <source>
        <dbReference type="ARBA" id="ARBA00010641"/>
    </source>
</evidence>
<dbReference type="OrthoDB" id="9780326at2"/>
<reference evidence="10" key="1">
    <citation type="submission" date="2018-11" db="EMBL/GenBank/DDBJ databases">
        <title>Chitinophaga lutea sp.nov., isolate from arsenic contaminated soil.</title>
        <authorList>
            <person name="Zong Y."/>
        </authorList>
    </citation>
    <scope>NUCLEOTIDE SEQUENCE [LARGE SCALE GENOMIC DNA]</scope>
    <source>
        <strain evidence="10">YLT18</strain>
    </source>
</reference>
<keyword evidence="10" id="KW-1185">Reference proteome</keyword>
<dbReference type="AlphaFoldDB" id="A0A3N4MJ88"/>
<dbReference type="InterPro" id="IPR013324">
    <property type="entry name" value="RNA_pol_sigma_r3/r4-like"/>
</dbReference>
<evidence type="ECO:0000313" key="10">
    <source>
        <dbReference type="Proteomes" id="UP000279089"/>
    </source>
</evidence>
<comment type="similarity">
    <text evidence="1 6">Belongs to the sigma-70 factor family. ECF subfamily.</text>
</comment>
<name>A0A3N4MJ88_9BACT</name>
<dbReference type="Gene3D" id="1.10.1740.10">
    <property type="match status" value="1"/>
</dbReference>
<dbReference type="CDD" id="cd06171">
    <property type="entry name" value="Sigma70_r4"/>
    <property type="match status" value="1"/>
</dbReference>
<dbReference type="Gene3D" id="1.10.10.10">
    <property type="entry name" value="Winged helix-like DNA-binding domain superfamily/Winged helix DNA-binding domain"/>
    <property type="match status" value="1"/>
</dbReference>
<dbReference type="InterPro" id="IPR000838">
    <property type="entry name" value="RNA_pol_sigma70_ECF_CS"/>
</dbReference>
<dbReference type="GO" id="GO:0006352">
    <property type="term" value="P:DNA-templated transcription initiation"/>
    <property type="evidence" value="ECO:0007669"/>
    <property type="project" value="InterPro"/>
</dbReference>
<dbReference type="InterPro" id="IPR014284">
    <property type="entry name" value="RNA_pol_sigma-70_dom"/>
</dbReference>
<dbReference type="PANTHER" id="PTHR43133">
    <property type="entry name" value="RNA POLYMERASE ECF-TYPE SIGMA FACTO"/>
    <property type="match status" value="1"/>
</dbReference>
<proteinExistence type="inferred from homology"/>
<evidence type="ECO:0000313" key="9">
    <source>
        <dbReference type="EMBL" id="RPD40160.1"/>
    </source>
</evidence>
<dbReference type="InterPro" id="IPR036388">
    <property type="entry name" value="WH-like_DNA-bd_sf"/>
</dbReference>
<evidence type="ECO:0000256" key="3">
    <source>
        <dbReference type="ARBA" id="ARBA00023082"/>
    </source>
</evidence>
<sequence length="191" mass="21993">MDQRTDEEIISFVLNGHVQDFRHIVRRHQLMAYRTAYSVTRNHEDAQEVAQDAFMKAFSSLHTFQGRSRFSTWLFRIVYHKALNHLEGSKSYKKHVGLDDTTGMDQYFTGDSFQTLVGKDQARYIGKALDLLSAGDRVALSLYYLDGQSQQEISTITGWSPASTKLRIHRARARLNQALHKILDTEKDNLL</sequence>
<evidence type="ECO:0000259" key="7">
    <source>
        <dbReference type="Pfam" id="PF04542"/>
    </source>
</evidence>
<dbReference type="Proteomes" id="UP000279089">
    <property type="component" value="Unassembled WGS sequence"/>
</dbReference>
<evidence type="ECO:0000256" key="6">
    <source>
        <dbReference type="RuleBase" id="RU000716"/>
    </source>
</evidence>
<keyword evidence="5 6" id="KW-0804">Transcription</keyword>
<dbReference type="GO" id="GO:0003677">
    <property type="term" value="F:DNA binding"/>
    <property type="evidence" value="ECO:0007669"/>
    <property type="project" value="UniProtKB-KW"/>
</dbReference>
<evidence type="ECO:0000256" key="2">
    <source>
        <dbReference type="ARBA" id="ARBA00023015"/>
    </source>
</evidence>